<evidence type="ECO:0000256" key="1">
    <source>
        <dbReference type="ARBA" id="ARBA00005854"/>
    </source>
</evidence>
<dbReference type="PROSITE" id="PS00670">
    <property type="entry name" value="D_2_HYDROXYACID_DH_2"/>
    <property type="match status" value="1"/>
</dbReference>
<evidence type="ECO:0000259" key="6">
    <source>
        <dbReference type="Pfam" id="PF02826"/>
    </source>
</evidence>
<dbReference type="PANTHER" id="PTHR43761">
    <property type="entry name" value="D-ISOMER SPECIFIC 2-HYDROXYACID DEHYDROGENASE FAMILY PROTEIN (AFU_ORTHOLOGUE AFUA_1G13630)"/>
    <property type="match status" value="1"/>
</dbReference>
<evidence type="ECO:0000313" key="8">
    <source>
        <dbReference type="Proteomes" id="UP000542125"/>
    </source>
</evidence>
<comment type="caution">
    <text evidence="7">The sequence shown here is derived from an EMBL/GenBank/DDBJ whole genome shotgun (WGS) entry which is preliminary data.</text>
</comment>
<dbReference type="AlphaFoldDB" id="A0A7Y9IT29"/>
<accession>A0A7Y9IT29</accession>
<dbReference type="Pfam" id="PF02826">
    <property type="entry name" value="2-Hacid_dh_C"/>
    <property type="match status" value="1"/>
</dbReference>
<proteinExistence type="inferred from homology"/>
<dbReference type="SUPFAM" id="SSF52283">
    <property type="entry name" value="Formate/glycerate dehydrogenase catalytic domain-like"/>
    <property type="match status" value="1"/>
</dbReference>
<dbReference type="EMBL" id="JACBYR010000001">
    <property type="protein sequence ID" value="NYE82526.1"/>
    <property type="molecule type" value="Genomic_DNA"/>
</dbReference>
<dbReference type="EC" id="1.1.1.310" evidence="7"/>
<dbReference type="GO" id="GO:0004617">
    <property type="term" value="F:phosphoglycerate dehydrogenase activity"/>
    <property type="evidence" value="ECO:0007669"/>
    <property type="project" value="UniProtKB-ARBA"/>
</dbReference>
<evidence type="ECO:0000259" key="5">
    <source>
        <dbReference type="Pfam" id="PF00389"/>
    </source>
</evidence>
<dbReference type="PANTHER" id="PTHR43761:SF1">
    <property type="entry name" value="D-ISOMER SPECIFIC 2-HYDROXYACID DEHYDROGENASE CATALYTIC DOMAIN-CONTAINING PROTEIN-RELATED"/>
    <property type="match status" value="1"/>
</dbReference>
<dbReference type="Pfam" id="PF00389">
    <property type="entry name" value="2-Hacid_dh"/>
    <property type="match status" value="1"/>
</dbReference>
<dbReference type="InterPro" id="IPR029753">
    <property type="entry name" value="D-isomer_DH_CS"/>
</dbReference>
<comment type="similarity">
    <text evidence="1 4">Belongs to the D-isomer specific 2-hydroxyacid dehydrogenase family.</text>
</comment>
<dbReference type="GO" id="GO:0006564">
    <property type="term" value="P:L-serine biosynthetic process"/>
    <property type="evidence" value="ECO:0007669"/>
    <property type="project" value="UniProtKB-ARBA"/>
</dbReference>
<dbReference type="PROSITE" id="PS00671">
    <property type="entry name" value="D_2_HYDROXYACID_DH_3"/>
    <property type="match status" value="1"/>
</dbReference>
<name>A0A7Y9IT29_9BURK</name>
<dbReference type="InterPro" id="IPR036291">
    <property type="entry name" value="NAD(P)-bd_dom_sf"/>
</dbReference>
<keyword evidence="8" id="KW-1185">Reference proteome</keyword>
<feature type="domain" description="D-isomer specific 2-hydroxyacid dehydrogenase NAD-binding" evidence="6">
    <location>
        <begin position="107"/>
        <end position="284"/>
    </location>
</feature>
<dbReference type="GO" id="GO:0047545">
    <property type="term" value="F:(S)-2-hydroxyglutarate dehydrogenase activity"/>
    <property type="evidence" value="ECO:0007669"/>
    <property type="project" value="UniProtKB-ARBA"/>
</dbReference>
<dbReference type="InterPro" id="IPR006140">
    <property type="entry name" value="D-isomer_DH_NAD-bd"/>
</dbReference>
<gene>
    <name evidence="7" type="ORF">FHW18_001797</name>
</gene>
<evidence type="ECO:0000256" key="4">
    <source>
        <dbReference type="RuleBase" id="RU003719"/>
    </source>
</evidence>
<feature type="domain" description="D-isomer specific 2-hydroxyacid dehydrogenase catalytic" evidence="5">
    <location>
        <begin position="4"/>
        <end position="315"/>
    </location>
</feature>
<evidence type="ECO:0000256" key="3">
    <source>
        <dbReference type="ARBA" id="ARBA00023027"/>
    </source>
</evidence>
<keyword evidence="3" id="KW-0520">NAD</keyword>
<dbReference type="RefSeq" id="WP_179585492.1">
    <property type="nucleotide sequence ID" value="NZ_JACBYR010000001.1"/>
</dbReference>
<dbReference type="GO" id="GO:0102155">
    <property type="term" value="F:S-sulfolactate dehydrogenase activity"/>
    <property type="evidence" value="ECO:0007669"/>
    <property type="project" value="UniProtKB-EC"/>
</dbReference>
<dbReference type="Gene3D" id="3.40.50.720">
    <property type="entry name" value="NAD(P)-binding Rossmann-like Domain"/>
    <property type="match status" value="2"/>
</dbReference>
<dbReference type="SUPFAM" id="SSF51735">
    <property type="entry name" value="NAD(P)-binding Rossmann-fold domains"/>
    <property type="match status" value="1"/>
</dbReference>
<dbReference type="InterPro" id="IPR006139">
    <property type="entry name" value="D-isomer_2_OHA_DH_cat_dom"/>
</dbReference>
<keyword evidence="2 4" id="KW-0560">Oxidoreductase</keyword>
<dbReference type="Proteomes" id="UP000542125">
    <property type="component" value="Unassembled WGS sequence"/>
</dbReference>
<dbReference type="CDD" id="cd12173">
    <property type="entry name" value="PGDH_4"/>
    <property type="match status" value="1"/>
</dbReference>
<dbReference type="GO" id="GO:0051287">
    <property type="term" value="F:NAD binding"/>
    <property type="evidence" value="ECO:0007669"/>
    <property type="project" value="InterPro"/>
</dbReference>
<evidence type="ECO:0000256" key="2">
    <source>
        <dbReference type="ARBA" id="ARBA00023002"/>
    </source>
</evidence>
<protein>
    <submittedName>
        <fullName evidence="7">(S)-sulfolactate dehydrogenase</fullName>
        <ecNumber evidence="7">1.1.1.310</ecNumber>
    </submittedName>
</protein>
<dbReference type="FunFam" id="3.40.50.720:FF:000041">
    <property type="entry name" value="D-3-phosphoglycerate dehydrogenase"/>
    <property type="match status" value="1"/>
</dbReference>
<reference evidence="7 8" key="1">
    <citation type="submission" date="2020-07" db="EMBL/GenBank/DDBJ databases">
        <title>Genomic Encyclopedia of Type Strains, Phase IV (KMG-V): Genome sequencing to study the core and pangenomes of soil and plant-associated prokaryotes.</title>
        <authorList>
            <person name="Whitman W."/>
        </authorList>
    </citation>
    <scope>NUCLEOTIDE SEQUENCE [LARGE SCALE GENOMIC DNA]</scope>
    <source>
        <strain evidence="7 8">SAS40</strain>
    </source>
</reference>
<dbReference type="InterPro" id="IPR050418">
    <property type="entry name" value="D-iso_2-hydroxyacid_DH_PdxB"/>
</dbReference>
<sequence length="322" mass="33637">MRIIITEFMDEAAVHALARRFDVRYEPDLVDRRDDLLAALEDAEAVIVRNRTQVNAEMLAVAKRLKVVGRLGVGLDNIDVAACRDRGIEVIPATGANARAVAEYVIATTLMLLRGAYTASAEVAAGAWPRTAYSNGLEAEQRTLGIVGFGGIGQLTATLAQGIGMRVAAFDPMLPADSGVWKQTGVQRMELDALLSAADVVTLHIPLTPDTRNLFDSARIASMKAGSILINTARGGIVDEAALAGALKSGQLRGAAIDVFDQEPVKAAGALADAPNLILTPHIAGLTQEANERVSSVVADRVAAVLDGAVNGAVNGAVQGGR</sequence>
<organism evidence="7 8">
    <name type="scientific">Pigmentiphaga litoralis</name>
    <dbReference type="NCBI Taxonomy" id="516702"/>
    <lineage>
        <taxon>Bacteria</taxon>
        <taxon>Pseudomonadati</taxon>
        <taxon>Pseudomonadota</taxon>
        <taxon>Betaproteobacteria</taxon>
        <taxon>Burkholderiales</taxon>
        <taxon>Alcaligenaceae</taxon>
        <taxon>Pigmentiphaga</taxon>
    </lineage>
</organism>
<evidence type="ECO:0000313" key="7">
    <source>
        <dbReference type="EMBL" id="NYE82526.1"/>
    </source>
</evidence>